<feature type="domain" description="UspA" evidence="4">
    <location>
        <begin position="153"/>
        <end position="290"/>
    </location>
</feature>
<name>A0ABW5WA42_9PSEU</name>
<dbReference type="InterPro" id="IPR006016">
    <property type="entry name" value="UspA"/>
</dbReference>
<sequence length="296" mass="30886">MGKIVAGIDGSASAKNAAVWAAREAARRQDTLRLVHAYVVPAGGYPTFVARLPQLREGMQQQGREWLDEARDAVLESVSGLEVETDLIEGQPAAVLTAESRTARSVVLGSRGLGGFTGMLVGSVAVSLAAHGHSPVAVVRGRRPADPVPTEGPVVVGVDGSEPGAAALALAFDAASVRKTPLVAVHVWNDVTADAGLGVYPLAVDPDELARNARTVLDEALSEWQSKYPDVTVEPVVARGRPVRTLLEYAERAQLVVVGSRGRGGFQGMLLGSTSQALVIHSPCPVVVTRAEDAEA</sequence>
<dbReference type="Pfam" id="PF00582">
    <property type="entry name" value="Usp"/>
    <property type="match status" value="2"/>
</dbReference>
<dbReference type="Proteomes" id="UP001597478">
    <property type="component" value="Unassembled WGS sequence"/>
</dbReference>
<comment type="similarity">
    <text evidence="1">Belongs to the universal stress protein A family.</text>
</comment>
<accession>A0ABW5WA42</accession>
<evidence type="ECO:0000256" key="2">
    <source>
        <dbReference type="ARBA" id="ARBA00022741"/>
    </source>
</evidence>
<proteinExistence type="inferred from homology"/>
<dbReference type="SUPFAM" id="SSF52402">
    <property type="entry name" value="Adenine nucleotide alpha hydrolases-like"/>
    <property type="match status" value="2"/>
</dbReference>
<feature type="domain" description="UspA" evidence="4">
    <location>
        <begin position="2"/>
        <end position="140"/>
    </location>
</feature>
<evidence type="ECO:0000313" key="5">
    <source>
        <dbReference type="EMBL" id="MFD2800848.1"/>
    </source>
</evidence>
<dbReference type="PANTHER" id="PTHR46268:SF27">
    <property type="entry name" value="UNIVERSAL STRESS PROTEIN RV2623"/>
    <property type="match status" value="1"/>
</dbReference>
<keyword evidence="2" id="KW-0547">Nucleotide-binding</keyword>
<evidence type="ECO:0000256" key="1">
    <source>
        <dbReference type="ARBA" id="ARBA00008791"/>
    </source>
</evidence>
<evidence type="ECO:0000256" key="3">
    <source>
        <dbReference type="ARBA" id="ARBA00022840"/>
    </source>
</evidence>
<evidence type="ECO:0000313" key="6">
    <source>
        <dbReference type="Proteomes" id="UP001597478"/>
    </source>
</evidence>
<keyword evidence="6" id="KW-1185">Reference proteome</keyword>
<dbReference type="RefSeq" id="WP_377390671.1">
    <property type="nucleotide sequence ID" value="NZ_JBHSAN010000024.1"/>
</dbReference>
<dbReference type="PANTHER" id="PTHR46268">
    <property type="entry name" value="STRESS RESPONSE PROTEIN NHAX"/>
    <property type="match status" value="1"/>
</dbReference>
<dbReference type="PRINTS" id="PR01438">
    <property type="entry name" value="UNVRSLSTRESS"/>
</dbReference>
<keyword evidence="3" id="KW-0067">ATP-binding</keyword>
<comment type="caution">
    <text evidence="5">The sequence shown here is derived from an EMBL/GenBank/DDBJ whole genome shotgun (WGS) entry which is preliminary data.</text>
</comment>
<reference evidence="6" key="1">
    <citation type="journal article" date="2019" name="Int. J. Syst. Evol. Microbiol.">
        <title>The Global Catalogue of Microorganisms (GCM) 10K type strain sequencing project: providing services to taxonomists for standard genome sequencing and annotation.</title>
        <authorList>
            <consortium name="The Broad Institute Genomics Platform"/>
            <consortium name="The Broad Institute Genome Sequencing Center for Infectious Disease"/>
            <person name="Wu L."/>
            <person name="Ma J."/>
        </authorList>
    </citation>
    <scope>NUCLEOTIDE SEQUENCE [LARGE SCALE GENOMIC DNA]</scope>
    <source>
        <strain evidence="6">IBRC-M 10906</strain>
    </source>
</reference>
<evidence type="ECO:0000259" key="4">
    <source>
        <dbReference type="Pfam" id="PF00582"/>
    </source>
</evidence>
<dbReference type="InterPro" id="IPR014729">
    <property type="entry name" value="Rossmann-like_a/b/a_fold"/>
</dbReference>
<protein>
    <submittedName>
        <fullName evidence="5">Universal stress protein</fullName>
    </submittedName>
</protein>
<organism evidence="5 6">
    <name type="scientific">Prauserella oleivorans</name>
    <dbReference type="NCBI Taxonomy" id="1478153"/>
    <lineage>
        <taxon>Bacteria</taxon>
        <taxon>Bacillati</taxon>
        <taxon>Actinomycetota</taxon>
        <taxon>Actinomycetes</taxon>
        <taxon>Pseudonocardiales</taxon>
        <taxon>Pseudonocardiaceae</taxon>
        <taxon>Prauserella</taxon>
    </lineage>
</organism>
<dbReference type="Gene3D" id="3.40.50.620">
    <property type="entry name" value="HUPs"/>
    <property type="match status" value="2"/>
</dbReference>
<gene>
    <name evidence="5" type="ORF">ACFS2C_15760</name>
</gene>
<dbReference type="EMBL" id="JBHUOF010000021">
    <property type="protein sequence ID" value="MFD2800848.1"/>
    <property type="molecule type" value="Genomic_DNA"/>
</dbReference>
<dbReference type="InterPro" id="IPR006015">
    <property type="entry name" value="Universal_stress_UspA"/>
</dbReference>